<organism evidence="2">
    <name type="scientific">Guillardia theta (strain CCMP2712)</name>
    <name type="common">Cryptophyte</name>
    <dbReference type="NCBI Taxonomy" id="905079"/>
    <lineage>
        <taxon>Eukaryota</taxon>
        <taxon>Cryptophyceae</taxon>
        <taxon>Pyrenomonadales</taxon>
        <taxon>Geminigeraceae</taxon>
        <taxon>Guillardia</taxon>
    </lineage>
</organism>
<feature type="domain" description="Peptidase C14 caspase" evidence="1">
    <location>
        <begin position="107"/>
        <end position="320"/>
    </location>
</feature>
<dbReference type="Pfam" id="PF00656">
    <property type="entry name" value="Peptidase_C14"/>
    <property type="match status" value="1"/>
</dbReference>
<dbReference type="RefSeq" id="XP_005825126.1">
    <property type="nucleotide sequence ID" value="XM_005825069.1"/>
</dbReference>
<dbReference type="InterPro" id="IPR011600">
    <property type="entry name" value="Pept_C14_caspase"/>
</dbReference>
<reference evidence="3" key="3">
    <citation type="submission" date="2016-03" db="UniProtKB">
        <authorList>
            <consortium name="EnsemblProtists"/>
        </authorList>
    </citation>
    <scope>IDENTIFICATION</scope>
</reference>
<evidence type="ECO:0000313" key="4">
    <source>
        <dbReference type="Proteomes" id="UP000011087"/>
    </source>
</evidence>
<dbReference type="PANTHER" id="PTHR22576">
    <property type="entry name" value="MUCOSA ASSOCIATED LYMPHOID TISSUE LYMPHOMA TRANSLOCATION PROTEIN 1/PARACASPASE"/>
    <property type="match status" value="1"/>
</dbReference>
<protein>
    <recommendedName>
        <fullName evidence="1">Peptidase C14 caspase domain-containing protein</fullName>
    </recommendedName>
</protein>
<dbReference type="PaxDb" id="55529-EKX38146"/>
<dbReference type="Proteomes" id="UP000011087">
    <property type="component" value="Unassembled WGS sequence"/>
</dbReference>
<sequence>MEAAEEEEAEVRAIAKLLEVYCKGSNGKYDAYTDKKLVDTCQRELGEEMVETRTGGPKGRLLRAFADKLNKFDKFSGKTRTEALCNLAEILNKKVGPQRQPTPERQKLALIIGISNYDKEALPNCTSDARCISEAFKSRGFETYLEFDTQDQESFWKVYEDFASKIRPPCTVLFYVAAHGAQFHTDVLVFPIIPFRTKDAEKAISMQAMINKISTRLDPDSDVVMLLDTCRVNFSQRGHQDLEQLATLPQTWILYATKESYPVCDGPDGGNSPFTRAVLRTLKELGPDVEFYKFATSVNKYVRDCGMQRSELKADMTKELFI</sequence>
<reference evidence="2 4" key="1">
    <citation type="journal article" date="2012" name="Nature">
        <title>Algal genomes reveal evolutionary mosaicism and the fate of nucleomorphs.</title>
        <authorList>
            <consortium name="DOE Joint Genome Institute"/>
            <person name="Curtis B.A."/>
            <person name="Tanifuji G."/>
            <person name="Burki F."/>
            <person name="Gruber A."/>
            <person name="Irimia M."/>
            <person name="Maruyama S."/>
            <person name="Arias M.C."/>
            <person name="Ball S.G."/>
            <person name="Gile G.H."/>
            <person name="Hirakawa Y."/>
            <person name="Hopkins J.F."/>
            <person name="Kuo A."/>
            <person name="Rensing S.A."/>
            <person name="Schmutz J."/>
            <person name="Symeonidi A."/>
            <person name="Elias M."/>
            <person name="Eveleigh R.J."/>
            <person name="Herman E.K."/>
            <person name="Klute M.J."/>
            <person name="Nakayama T."/>
            <person name="Obornik M."/>
            <person name="Reyes-Prieto A."/>
            <person name="Armbrust E.V."/>
            <person name="Aves S.J."/>
            <person name="Beiko R.G."/>
            <person name="Coutinho P."/>
            <person name="Dacks J.B."/>
            <person name="Durnford D.G."/>
            <person name="Fast N.M."/>
            <person name="Green B.R."/>
            <person name="Grisdale C.J."/>
            <person name="Hempel F."/>
            <person name="Henrissat B."/>
            <person name="Hoppner M.P."/>
            <person name="Ishida K."/>
            <person name="Kim E."/>
            <person name="Koreny L."/>
            <person name="Kroth P.G."/>
            <person name="Liu Y."/>
            <person name="Malik S.B."/>
            <person name="Maier U.G."/>
            <person name="McRose D."/>
            <person name="Mock T."/>
            <person name="Neilson J.A."/>
            <person name="Onodera N.T."/>
            <person name="Poole A.M."/>
            <person name="Pritham E.J."/>
            <person name="Richards T.A."/>
            <person name="Rocap G."/>
            <person name="Roy S.W."/>
            <person name="Sarai C."/>
            <person name="Schaack S."/>
            <person name="Shirato S."/>
            <person name="Slamovits C.H."/>
            <person name="Spencer D.F."/>
            <person name="Suzuki S."/>
            <person name="Worden A.Z."/>
            <person name="Zauner S."/>
            <person name="Barry K."/>
            <person name="Bell C."/>
            <person name="Bharti A.K."/>
            <person name="Crow J.A."/>
            <person name="Grimwood J."/>
            <person name="Kramer R."/>
            <person name="Lindquist E."/>
            <person name="Lucas S."/>
            <person name="Salamov A."/>
            <person name="McFadden G.I."/>
            <person name="Lane C.E."/>
            <person name="Keeling P.J."/>
            <person name="Gray M.W."/>
            <person name="Grigoriev I.V."/>
            <person name="Archibald J.M."/>
        </authorList>
    </citation>
    <scope>NUCLEOTIDE SEQUENCE</scope>
    <source>
        <strain evidence="2 4">CCMP2712</strain>
    </source>
</reference>
<dbReference type="GO" id="GO:0004197">
    <property type="term" value="F:cysteine-type endopeptidase activity"/>
    <property type="evidence" value="ECO:0007669"/>
    <property type="project" value="InterPro"/>
</dbReference>
<dbReference type="InterPro" id="IPR029030">
    <property type="entry name" value="Caspase-like_dom_sf"/>
</dbReference>
<evidence type="ECO:0000313" key="3">
    <source>
        <dbReference type="EnsemblProtists" id="EKX38146"/>
    </source>
</evidence>
<dbReference type="EnsemblProtists" id="EKX38146">
    <property type="protein sequence ID" value="EKX38146"/>
    <property type="gene ID" value="GUITHDRAFT_144452"/>
</dbReference>
<accession>L1IPD1</accession>
<dbReference type="KEGG" id="gtt:GUITHDRAFT_144452"/>
<proteinExistence type="predicted"/>
<dbReference type="InterPro" id="IPR052039">
    <property type="entry name" value="Caspase-related_regulators"/>
</dbReference>
<dbReference type="SUPFAM" id="SSF52129">
    <property type="entry name" value="Caspase-like"/>
    <property type="match status" value="1"/>
</dbReference>
<dbReference type="EMBL" id="JH993051">
    <property type="protein sequence ID" value="EKX38146.1"/>
    <property type="molecule type" value="Genomic_DNA"/>
</dbReference>
<dbReference type="HOGENOM" id="CLU_864497_0_0_1"/>
<reference evidence="4" key="2">
    <citation type="submission" date="2012-11" db="EMBL/GenBank/DDBJ databases">
        <authorList>
            <person name="Kuo A."/>
            <person name="Curtis B.A."/>
            <person name="Tanifuji G."/>
            <person name="Burki F."/>
            <person name="Gruber A."/>
            <person name="Irimia M."/>
            <person name="Maruyama S."/>
            <person name="Arias M.C."/>
            <person name="Ball S.G."/>
            <person name="Gile G.H."/>
            <person name="Hirakawa Y."/>
            <person name="Hopkins J.F."/>
            <person name="Rensing S.A."/>
            <person name="Schmutz J."/>
            <person name="Symeonidi A."/>
            <person name="Elias M."/>
            <person name="Eveleigh R.J."/>
            <person name="Herman E.K."/>
            <person name="Klute M.J."/>
            <person name="Nakayama T."/>
            <person name="Obornik M."/>
            <person name="Reyes-Prieto A."/>
            <person name="Armbrust E.V."/>
            <person name="Aves S.J."/>
            <person name="Beiko R.G."/>
            <person name="Coutinho P."/>
            <person name="Dacks J.B."/>
            <person name="Durnford D.G."/>
            <person name="Fast N.M."/>
            <person name="Green B.R."/>
            <person name="Grisdale C."/>
            <person name="Hempe F."/>
            <person name="Henrissat B."/>
            <person name="Hoppner M.P."/>
            <person name="Ishida K.-I."/>
            <person name="Kim E."/>
            <person name="Koreny L."/>
            <person name="Kroth P.G."/>
            <person name="Liu Y."/>
            <person name="Malik S.-B."/>
            <person name="Maier U.G."/>
            <person name="McRose D."/>
            <person name="Mock T."/>
            <person name="Neilson J.A."/>
            <person name="Onodera N.T."/>
            <person name="Poole A.M."/>
            <person name="Pritham E.J."/>
            <person name="Richards T.A."/>
            <person name="Rocap G."/>
            <person name="Roy S.W."/>
            <person name="Sarai C."/>
            <person name="Schaack S."/>
            <person name="Shirato S."/>
            <person name="Slamovits C.H."/>
            <person name="Spencer D.F."/>
            <person name="Suzuki S."/>
            <person name="Worden A.Z."/>
            <person name="Zauner S."/>
            <person name="Barry K."/>
            <person name="Bell C."/>
            <person name="Bharti A.K."/>
            <person name="Crow J.A."/>
            <person name="Grimwood J."/>
            <person name="Kramer R."/>
            <person name="Lindquist E."/>
            <person name="Lucas S."/>
            <person name="Salamov A."/>
            <person name="McFadden G.I."/>
            <person name="Lane C.E."/>
            <person name="Keeling P.J."/>
            <person name="Gray M.W."/>
            <person name="Grigoriev I.V."/>
            <person name="Archibald J.M."/>
        </authorList>
    </citation>
    <scope>NUCLEOTIDE SEQUENCE</scope>
    <source>
        <strain evidence="4">CCMP2712</strain>
    </source>
</reference>
<dbReference type="AlphaFoldDB" id="L1IPD1"/>
<dbReference type="PANTHER" id="PTHR22576:SF37">
    <property type="entry name" value="MUCOSA-ASSOCIATED LYMPHOID TISSUE LYMPHOMA TRANSLOCATION PROTEIN 1"/>
    <property type="match status" value="1"/>
</dbReference>
<keyword evidence="4" id="KW-1185">Reference proteome</keyword>
<evidence type="ECO:0000259" key="1">
    <source>
        <dbReference type="Pfam" id="PF00656"/>
    </source>
</evidence>
<gene>
    <name evidence="2" type="ORF">GUITHDRAFT_144452</name>
</gene>
<evidence type="ECO:0000313" key="2">
    <source>
        <dbReference type="EMBL" id="EKX38146.1"/>
    </source>
</evidence>
<dbReference type="OrthoDB" id="412369at2759"/>
<dbReference type="Gene3D" id="3.40.50.1460">
    <property type="match status" value="1"/>
</dbReference>
<dbReference type="GeneID" id="17294894"/>
<dbReference type="GO" id="GO:0006508">
    <property type="term" value="P:proteolysis"/>
    <property type="evidence" value="ECO:0007669"/>
    <property type="project" value="InterPro"/>
</dbReference>
<name>L1IPD1_GUITC</name>